<sequence>MKASNVAKNAEKKLKSMDFRTASSVKFSIKICVLNTADKIKFARGIKINSKTNAPKIANIMISFSFI</sequence>
<name>A0A098E7F5_9ZZZZ</name>
<dbReference type="EMBL" id="CCXY01000089">
    <property type="protein sequence ID" value="CEG11937.1"/>
    <property type="molecule type" value="Genomic_DNA"/>
</dbReference>
<gene>
    <name evidence="1" type="ORF">MSIBF_A1790004</name>
</gene>
<organism evidence="1">
    <name type="scientific">groundwater metagenome</name>
    <dbReference type="NCBI Taxonomy" id="717931"/>
    <lineage>
        <taxon>unclassified sequences</taxon>
        <taxon>metagenomes</taxon>
        <taxon>ecological metagenomes</taxon>
    </lineage>
</organism>
<dbReference type="AlphaFoldDB" id="A0A098E7F5"/>
<proteinExistence type="predicted"/>
<reference evidence="1" key="1">
    <citation type="submission" date="2014-09" db="EMBL/GenBank/DDBJ databases">
        <authorList>
            <person name="Probst J Alexander"/>
        </authorList>
    </citation>
    <scope>NUCLEOTIDE SEQUENCE</scope>
</reference>
<evidence type="ECO:0000313" key="1">
    <source>
        <dbReference type="EMBL" id="CEG11937.1"/>
    </source>
</evidence>
<protein>
    <submittedName>
        <fullName evidence="1">Uncharacterized protein</fullName>
    </submittedName>
</protein>
<accession>A0A098E7F5</accession>